<proteinExistence type="inferred from homology"/>
<evidence type="ECO:0000313" key="7">
    <source>
        <dbReference type="EMBL" id="ORY58222.1"/>
    </source>
</evidence>
<dbReference type="SUPFAM" id="SSF48208">
    <property type="entry name" value="Six-hairpin glycosidases"/>
    <property type="match status" value="1"/>
</dbReference>
<dbReference type="PROSITE" id="PS00928">
    <property type="entry name" value="TREHALASE_2"/>
    <property type="match status" value="1"/>
</dbReference>
<evidence type="ECO:0000256" key="1">
    <source>
        <dbReference type="ARBA" id="ARBA00001576"/>
    </source>
</evidence>
<evidence type="ECO:0000259" key="6">
    <source>
        <dbReference type="Pfam" id="PF07492"/>
    </source>
</evidence>
<name>A0A1Y2DG13_9PEZI</name>
<dbReference type="EC" id="3.2.1.28" evidence="5"/>
<dbReference type="InterPro" id="IPR012341">
    <property type="entry name" value="6hp_glycosidase-like_sf"/>
</dbReference>
<keyword evidence="4 5" id="KW-0326">Glycosidase</keyword>
<dbReference type="GO" id="GO:0004555">
    <property type="term" value="F:alpha,alpha-trehalase activity"/>
    <property type="evidence" value="ECO:0007669"/>
    <property type="project" value="UniProtKB-EC"/>
</dbReference>
<dbReference type="Gene3D" id="1.50.10.10">
    <property type="match status" value="1"/>
</dbReference>
<dbReference type="GO" id="GO:0005737">
    <property type="term" value="C:cytoplasm"/>
    <property type="evidence" value="ECO:0007669"/>
    <property type="project" value="InterPro"/>
</dbReference>
<reference evidence="7 8" key="1">
    <citation type="submission" date="2016-07" db="EMBL/GenBank/DDBJ databases">
        <title>Pervasive Adenine N6-methylation of Active Genes in Fungi.</title>
        <authorList>
            <consortium name="DOE Joint Genome Institute"/>
            <person name="Mondo S.J."/>
            <person name="Dannebaum R.O."/>
            <person name="Kuo R.C."/>
            <person name="Labutti K."/>
            <person name="Haridas S."/>
            <person name="Kuo A."/>
            <person name="Salamov A."/>
            <person name="Ahrendt S.R."/>
            <person name="Lipzen A."/>
            <person name="Sullivan W."/>
            <person name="Andreopoulos W.B."/>
            <person name="Clum A."/>
            <person name="Lindquist E."/>
            <person name="Daum C."/>
            <person name="Ramamoorthy G.K."/>
            <person name="Gryganskyi A."/>
            <person name="Culley D."/>
            <person name="Magnuson J.K."/>
            <person name="James T.Y."/>
            <person name="O'Malley M.A."/>
            <person name="Stajich J.E."/>
            <person name="Spatafora J.W."/>
            <person name="Visel A."/>
            <person name="Grigoriev I.V."/>
        </authorList>
    </citation>
    <scope>NUCLEOTIDE SEQUENCE [LARGE SCALE GENOMIC DNA]</scope>
    <source>
        <strain evidence="7 8">CBS 129021</strain>
    </source>
</reference>
<comment type="catalytic activity">
    <reaction evidence="1 5">
        <text>alpha,alpha-trehalose + H2O = alpha-D-glucose + beta-D-glucose</text>
        <dbReference type="Rhea" id="RHEA:32675"/>
        <dbReference type="ChEBI" id="CHEBI:15377"/>
        <dbReference type="ChEBI" id="CHEBI:15903"/>
        <dbReference type="ChEBI" id="CHEBI:16551"/>
        <dbReference type="ChEBI" id="CHEBI:17925"/>
        <dbReference type="EC" id="3.2.1.28"/>
    </reaction>
</comment>
<dbReference type="PANTHER" id="PTHR23403">
    <property type="entry name" value="TREHALASE"/>
    <property type="match status" value="1"/>
</dbReference>
<dbReference type="InterPro" id="IPR011120">
    <property type="entry name" value="Trehalase_Ca-bd"/>
</dbReference>
<dbReference type="Proteomes" id="UP000193689">
    <property type="component" value="Unassembled WGS sequence"/>
</dbReference>
<gene>
    <name evidence="7" type="ORF">BCR38DRAFT_78552</name>
</gene>
<dbReference type="STRING" id="1141098.A0A1Y2DG13"/>
<dbReference type="EMBL" id="MCFJ01000017">
    <property type="protein sequence ID" value="ORY58222.1"/>
    <property type="molecule type" value="Genomic_DNA"/>
</dbReference>
<dbReference type="RefSeq" id="XP_040711257.1">
    <property type="nucleotide sequence ID" value="XM_040865641.1"/>
</dbReference>
<dbReference type="InterPro" id="IPR008928">
    <property type="entry name" value="6-hairpin_glycosidase_sf"/>
</dbReference>
<dbReference type="InterPro" id="IPR001661">
    <property type="entry name" value="Glyco_hydro_37"/>
</dbReference>
<dbReference type="Pfam" id="PF01204">
    <property type="entry name" value="Trehalase"/>
    <property type="match status" value="1"/>
</dbReference>
<feature type="domain" description="Neutral trehalase Ca2+ binding" evidence="6">
    <location>
        <begin position="72"/>
        <end position="99"/>
    </location>
</feature>
<dbReference type="PANTHER" id="PTHR23403:SF6">
    <property type="entry name" value="CYTOSOLIC NEUTRAL TREHALASE-RELATED"/>
    <property type="match status" value="1"/>
</dbReference>
<dbReference type="InParanoid" id="A0A1Y2DG13"/>
<dbReference type="OrthoDB" id="3542292at2759"/>
<evidence type="ECO:0000313" key="8">
    <source>
        <dbReference type="Proteomes" id="UP000193689"/>
    </source>
</evidence>
<accession>A0A1Y2DG13</accession>
<protein>
    <recommendedName>
        <fullName evidence="5">Trehalase</fullName>
        <ecNumber evidence="5">3.2.1.28</ecNumber>
    </recommendedName>
    <alternativeName>
        <fullName evidence="5">Alpha-trehalose glucohydrolase</fullName>
    </alternativeName>
</protein>
<sequence length="715" mass="81089">MTPTPGTETNGHDQLERSRSRSFVGILCVCVCGSSLQYDAKKGSRVPSSRFSQDDLDSVCRSFLVAVAPTRKRLIEDEDTDGDKQISIDDKGPKLIRVGSLSSAGHHKYEVRGAYAVSNLLQAVTAANEKGCLELVIQHSSLYEDPVKRLCRLVSQVFWPGLTRRLDADVIGLATKDDKVPTDDARPRIYVPAEARSQLEYYSRIAEQKRDLELQVVPLPHVITDETYRILIKKPGLFALDTEEYVDPATGAIESRAVPFVVPGDRFNEFFGWDSHFIGLGLLSNARIDLVRGIIRNWIFEIQHYGLIPNANRSYLALRSQPPFLTDLSIRLYEATRDAPDAKPFLRRGIQAAIKEYHSVWVTSPRLDPATGLSKYQPAGYGIPPEVEPDHFAHVLKPYAAKYDMSLESFVLQYNEGLIKEPKLEEYFQHDRGVRESGHDTSCRLEGRCSNLAIIDLNFLLYKYETDIGHVIETVFKGDFEICPDFALPTSDVDVHANTWRERAEKRREAIDKFLWNEEKGMYFDYDVVEKSQITSESVTCLWALWCGVASPHQAEVLVRRAIPKFECPGGLSVTSEATVRQAERFGHHQWDYPFGWAPHQIMAWDGLVKYGYGDHATRLAYRWCRTIMKVFVDYNGAVVEKYNVVKERDPHRVDAEYGNQGVEFDGYAHEGFGWTNASFVLGLSYLDRYMQRALSVCAPYEALTGKSSGRRKHD</sequence>
<keyword evidence="3 5" id="KW-0378">Hydrolase</keyword>
<dbReference type="AlphaFoldDB" id="A0A1Y2DG13"/>
<evidence type="ECO:0000256" key="5">
    <source>
        <dbReference type="RuleBase" id="RU361180"/>
    </source>
</evidence>
<dbReference type="Pfam" id="PF07492">
    <property type="entry name" value="Trehalase_Ca-bi"/>
    <property type="match status" value="1"/>
</dbReference>
<comment type="similarity">
    <text evidence="2 5">Belongs to the glycosyl hydrolase 37 family.</text>
</comment>
<evidence type="ECO:0000256" key="4">
    <source>
        <dbReference type="ARBA" id="ARBA00023295"/>
    </source>
</evidence>
<dbReference type="GO" id="GO:0005993">
    <property type="term" value="P:trehalose catabolic process"/>
    <property type="evidence" value="ECO:0007669"/>
    <property type="project" value="InterPro"/>
</dbReference>
<dbReference type="GeneID" id="63781853"/>
<keyword evidence="8" id="KW-1185">Reference proteome</keyword>
<dbReference type="InterPro" id="IPR018232">
    <property type="entry name" value="Glyco_hydro_37_CS"/>
</dbReference>
<dbReference type="GO" id="GO:0005509">
    <property type="term" value="F:calcium ion binding"/>
    <property type="evidence" value="ECO:0007669"/>
    <property type="project" value="InterPro"/>
</dbReference>
<organism evidence="7 8">
    <name type="scientific">Pseudomassariella vexata</name>
    <dbReference type="NCBI Taxonomy" id="1141098"/>
    <lineage>
        <taxon>Eukaryota</taxon>
        <taxon>Fungi</taxon>
        <taxon>Dikarya</taxon>
        <taxon>Ascomycota</taxon>
        <taxon>Pezizomycotina</taxon>
        <taxon>Sordariomycetes</taxon>
        <taxon>Xylariomycetidae</taxon>
        <taxon>Amphisphaeriales</taxon>
        <taxon>Pseudomassariaceae</taxon>
        <taxon>Pseudomassariella</taxon>
    </lineage>
</organism>
<dbReference type="PRINTS" id="PR00744">
    <property type="entry name" value="GLHYDRLASE37"/>
</dbReference>
<comment type="caution">
    <text evidence="7">The sequence shown here is derived from an EMBL/GenBank/DDBJ whole genome shotgun (WGS) entry which is preliminary data.</text>
</comment>
<evidence type="ECO:0000256" key="3">
    <source>
        <dbReference type="ARBA" id="ARBA00022801"/>
    </source>
</evidence>
<evidence type="ECO:0000256" key="2">
    <source>
        <dbReference type="ARBA" id="ARBA00005615"/>
    </source>
</evidence>